<feature type="chain" id="PRO_5047469816" description="Lipoprotein" evidence="2">
    <location>
        <begin position="31"/>
        <end position="311"/>
    </location>
</feature>
<dbReference type="GeneID" id="95602851"/>
<organism evidence="3 4">
    <name type="scientific">Streptomyces tanashiensis</name>
    <dbReference type="NCBI Taxonomy" id="67367"/>
    <lineage>
        <taxon>Bacteria</taxon>
        <taxon>Bacillati</taxon>
        <taxon>Actinomycetota</taxon>
        <taxon>Actinomycetes</taxon>
        <taxon>Kitasatosporales</taxon>
        <taxon>Streptomycetaceae</taxon>
        <taxon>Streptomyces</taxon>
    </lineage>
</organism>
<accession>A0ABY6R1C3</accession>
<gene>
    <name evidence="3" type="ORF">LDH80_25425</name>
</gene>
<evidence type="ECO:0000256" key="1">
    <source>
        <dbReference type="SAM" id="MobiDB-lite"/>
    </source>
</evidence>
<name>A0ABY6R1C3_9ACTN</name>
<dbReference type="PROSITE" id="PS51257">
    <property type="entry name" value="PROKAR_LIPOPROTEIN"/>
    <property type="match status" value="1"/>
</dbReference>
<dbReference type="EMBL" id="CP084204">
    <property type="protein sequence ID" value="UZX23846.1"/>
    <property type="molecule type" value="Genomic_DNA"/>
</dbReference>
<reference evidence="3" key="1">
    <citation type="submission" date="2021-09" db="EMBL/GenBank/DDBJ databases">
        <title>Complete genome sequence and metabolic characterization of Streptomyces tanashiensis DSM 731 the producer of antibacterial Kalafungin and diverse secondary metabolites.</title>
        <authorList>
            <person name="Abbasi M.N."/>
            <person name="Anwar M.N."/>
            <person name="Alam K."/>
            <person name="Shoaib M."/>
            <person name="Lin Z."/>
            <person name="Hayat M."/>
            <person name="Ali M.I."/>
            <person name="Malik H.M.T."/>
            <person name="Ahmed I."/>
            <person name="Li A."/>
            <person name="Hailong Wang H."/>
            <person name="Zhang Y."/>
        </authorList>
    </citation>
    <scope>NUCLEOTIDE SEQUENCE</scope>
    <source>
        <strain evidence="3">Kala</strain>
    </source>
</reference>
<dbReference type="RefSeq" id="WP_190106676.1">
    <property type="nucleotide sequence ID" value="NZ_BMUH01000017.1"/>
</dbReference>
<proteinExistence type="predicted"/>
<keyword evidence="4" id="KW-1185">Reference proteome</keyword>
<evidence type="ECO:0000313" key="4">
    <source>
        <dbReference type="Proteomes" id="UP001164506"/>
    </source>
</evidence>
<sequence length="311" mass="32976">MGSSLPRTLTAALPVSLAAVLLAGCGSPSAGGTNGEPGIPATADVPKITTAVTDPVPVEAYLLSEAQWNRLGKAEYALRTQCMKRFGFEYGDPLLAADPSGQTISQYRYGKLDPAKTAVHGYRTPRNPVSDAGAKATKEQVRKISANERMILTGTADLSQKSGKGGQNLNGQKVPEGGCIGEARRKLGDYGDAQVANDVNLDSFGKSLQDGRVLAVFAKWSQCMAQSGYHYKSPIEASDDKKWGGETASAEERNVATVDAQCKIKNNVAGVWYAVDVAYQKQAIEAHAEELDQVKKDIEGQLRTAAEVLGG</sequence>
<evidence type="ECO:0000313" key="3">
    <source>
        <dbReference type="EMBL" id="UZX23846.1"/>
    </source>
</evidence>
<evidence type="ECO:0008006" key="5">
    <source>
        <dbReference type="Google" id="ProtNLM"/>
    </source>
</evidence>
<dbReference type="Proteomes" id="UP001164506">
    <property type="component" value="Chromosome"/>
</dbReference>
<keyword evidence="2" id="KW-0732">Signal</keyword>
<evidence type="ECO:0000256" key="2">
    <source>
        <dbReference type="SAM" id="SignalP"/>
    </source>
</evidence>
<feature type="region of interest" description="Disordered" evidence="1">
    <location>
        <begin position="118"/>
        <end position="137"/>
    </location>
</feature>
<protein>
    <recommendedName>
        <fullName evidence="5">Lipoprotein</fullName>
    </recommendedName>
</protein>
<feature type="signal peptide" evidence="2">
    <location>
        <begin position="1"/>
        <end position="30"/>
    </location>
</feature>